<organism evidence="8 9">
    <name type="scientific">Carnobacterium maltaromaticum</name>
    <name type="common">Carnobacterium piscicola</name>
    <dbReference type="NCBI Taxonomy" id="2751"/>
    <lineage>
        <taxon>Bacteria</taxon>
        <taxon>Bacillati</taxon>
        <taxon>Bacillota</taxon>
        <taxon>Bacilli</taxon>
        <taxon>Lactobacillales</taxon>
        <taxon>Carnobacteriaceae</taxon>
        <taxon>Carnobacterium</taxon>
    </lineage>
</organism>
<dbReference type="PANTHER" id="PTHR42865:SF7">
    <property type="entry name" value="PROTON_GLUTAMATE-ASPARTATE SYMPORTER"/>
    <property type="match status" value="1"/>
</dbReference>
<feature type="transmembrane region" description="Helical" evidence="7">
    <location>
        <begin position="122"/>
        <end position="142"/>
    </location>
</feature>
<dbReference type="Proteomes" id="UP001290462">
    <property type="component" value="Unassembled WGS sequence"/>
</dbReference>
<dbReference type="PANTHER" id="PTHR42865">
    <property type="entry name" value="PROTON/GLUTAMATE-ASPARTATE SYMPORTER"/>
    <property type="match status" value="1"/>
</dbReference>
<name>A0AAW9JUQ9_CARML</name>
<evidence type="ECO:0000313" key="9">
    <source>
        <dbReference type="Proteomes" id="UP001290462"/>
    </source>
</evidence>
<evidence type="ECO:0000256" key="1">
    <source>
        <dbReference type="ARBA" id="ARBA00004651"/>
    </source>
</evidence>
<dbReference type="Gene3D" id="1.10.3860.10">
    <property type="entry name" value="Sodium:dicarboxylate symporter"/>
    <property type="match status" value="1"/>
</dbReference>
<reference evidence="8" key="1">
    <citation type="submission" date="2023-08" db="EMBL/GenBank/DDBJ databases">
        <title>Genomic characterization of piscicolin 126 produced by Carnobacterium maltaromaticum CM22 strain isolated from salmon (Salmo salar).</title>
        <authorList>
            <person name="Gonzalez-Gragera E."/>
            <person name="Garcia-Lopez J.D."/>
            <person name="Teso-Perez C."/>
            <person name="Gimenez-Hernandez I."/>
            <person name="Peralta-Sanchez J.M."/>
            <person name="Valdivia E."/>
            <person name="Montalban-Lopez M."/>
            <person name="Martin-Platero A.M."/>
            <person name="Banos A."/>
            <person name="Martinez-Bueno M."/>
        </authorList>
    </citation>
    <scope>NUCLEOTIDE SEQUENCE</scope>
    <source>
        <strain evidence="8">CM22</strain>
    </source>
</reference>
<dbReference type="PRINTS" id="PR00173">
    <property type="entry name" value="EDTRNSPORT"/>
</dbReference>
<keyword evidence="3" id="KW-1003">Cell membrane</keyword>
<feature type="transmembrane region" description="Helical" evidence="7">
    <location>
        <begin position="149"/>
        <end position="168"/>
    </location>
</feature>
<keyword evidence="2" id="KW-0813">Transport</keyword>
<evidence type="ECO:0000313" key="8">
    <source>
        <dbReference type="EMBL" id="MDZ5757211.1"/>
    </source>
</evidence>
<feature type="transmembrane region" description="Helical" evidence="7">
    <location>
        <begin position="188"/>
        <end position="211"/>
    </location>
</feature>
<dbReference type="InterPro" id="IPR001991">
    <property type="entry name" value="Na-dicarboxylate_symporter"/>
</dbReference>
<evidence type="ECO:0000256" key="4">
    <source>
        <dbReference type="ARBA" id="ARBA00022692"/>
    </source>
</evidence>
<accession>A0AAW9JUQ9</accession>
<dbReference type="GO" id="GO:0015293">
    <property type="term" value="F:symporter activity"/>
    <property type="evidence" value="ECO:0007669"/>
    <property type="project" value="UniProtKB-KW"/>
</dbReference>
<sequence length="433" mass="46237">MVKFLKNYKSSLTLLAGIAVGAIIGVFFGEAALFLEPIGKLFLNCVFVLIIPLIFCSMSLAVAGTGKQGVSRIKKILGLTLGTFAITTLIAVTLMYVATLVYNPFASIDRNQFSALMDQNLVAESQSFGMMIVNTISVGNFLDLFDKSNLLALILFSLFFGITLSLIGEKASPLLAVLNVGNDVTMKMIALVMKFAPIGLGSYFAYTLGELGPKILGGYMKALLLFILICGIYFIFILSFYAYIAGGLRGLKLYWQNIFIPALQALGTSSSAACIPTNLAALKKIGVPEDIRETVISLGANIHKDGSAMSGVLQVVLLFTLFNRDLMTLSAGLSIICGGFLVGIVMGSIPSGGFTAEVLLIALFGFPVEVIPVIAVITTITDMTATLVNSTSNITCAMMITKVIEKESLTHKFYETECSSENQGIKGSAKELS</sequence>
<comment type="caution">
    <text evidence="8">The sequence shown here is derived from an EMBL/GenBank/DDBJ whole genome shotgun (WGS) entry which is preliminary data.</text>
</comment>
<feature type="transmembrane region" description="Helical" evidence="7">
    <location>
        <begin position="12"/>
        <end position="35"/>
    </location>
</feature>
<comment type="subcellular location">
    <subcellularLocation>
        <location evidence="1">Cell membrane</location>
        <topology evidence="1">Multi-pass membrane protein</topology>
    </subcellularLocation>
</comment>
<feature type="transmembrane region" description="Helical" evidence="7">
    <location>
        <begin position="223"/>
        <end position="244"/>
    </location>
</feature>
<keyword evidence="6 7" id="KW-0472">Membrane</keyword>
<feature type="transmembrane region" description="Helical" evidence="7">
    <location>
        <begin position="76"/>
        <end position="102"/>
    </location>
</feature>
<feature type="transmembrane region" description="Helical" evidence="7">
    <location>
        <begin position="326"/>
        <end position="346"/>
    </location>
</feature>
<dbReference type="GO" id="GO:0005886">
    <property type="term" value="C:plasma membrane"/>
    <property type="evidence" value="ECO:0007669"/>
    <property type="project" value="UniProtKB-SubCell"/>
</dbReference>
<dbReference type="InterPro" id="IPR036458">
    <property type="entry name" value="Na:dicarbo_symporter_sf"/>
</dbReference>
<dbReference type="EMBL" id="JAVBVO010000001">
    <property type="protein sequence ID" value="MDZ5757211.1"/>
    <property type="molecule type" value="Genomic_DNA"/>
</dbReference>
<evidence type="ECO:0000256" key="5">
    <source>
        <dbReference type="ARBA" id="ARBA00022989"/>
    </source>
</evidence>
<dbReference type="Pfam" id="PF00375">
    <property type="entry name" value="SDF"/>
    <property type="match status" value="1"/>
</dbReference>
<evidence type="ECO:0000256" key="6">
    <source>
        <dbReference type="ARBA" id="ARBA00023136"/>
    </source>
</evidence>
<dbReference type="GO" id="GO:0006835">
    <property type="term" value="P:dicarboxylic acid transport"/>
    <property type="evidence" value="ECO:0007669"/>
    <property type="project" value="TreeGrafter"/>
</dbReference>
<dbReference type="SUPFAM" id="SSF118215">
    <property type="entry name" value="Proton glutamate symport protein"/>
    <property type="match status" value="1"/>
</dbReference>
<feature type="transmembrane region" description="Helical" evidence="7">
    <location>
        <begin position="358"/>
        <end position="380"/>
    </location>
</feature>
<dbReference type="RefSeq" id="WP_322808274.1">
    <property type="nucleotide sequence ID" value="NZ_CBCPIB010000004.1"/>
</dbReference>
<dbReference type="AlphaFoldDB" id="A0AAW9JUQ9"/>
<evidence type="ECO:0000256" key="2">
    <source>
        <dbReference type="ARBA" id="ARBA00022448"/>
    </source>
</evidence>
<keyword evidence="4 7" id="KW-0812">Transmembrane</keyword>
<keyword evidence="5 7" id="KW-1133">Transmembrane helix</keyword>
<evidence type="ECO:0000256" key="3">
    <source>
        <dbReference type="ARBA" id="ARBA00022475"/>
    </source>
</evidence>
<feature type="transmembrane region" description="Helical" evidence="7">
    <location>
        <begin position="41"/>
        <end position="64"/>
    </location>
</feature>
<gene>
    <name evidence="8" type="ORF">RAK27_00910</name>
</gene>
<proteinExistence type="predicted"/>
<protein>
    <submittedName>
        <fullName evidence="8">Dicarboxylate/amino acid:cation symporter</fullName>
    </submittedName>
</protein>
<evidence type="ECO:0000256" key="7">
    <source>
        <dbReference type="SAM" id="Phobius"/>
    </source>
</evidence>